<evidence type="ECO:0000256" key="1">
    <source>
        <dbReference type="SAM" id="Phobius"/>
    </source>
</evidence>
<keyword evidence="1" id="KW-0472">Membrane</keyword>
<evidence type="ECO:0000313" key="2">
    <source>
        <dbReference type="EMBL" id="MBB5724504.1"/>
    </source>
</evidence>
<keyword evidence="3" id="KW-1185">Reference proteome</keyword>
<sequence length="56" mass="6117">MPITWQGWALLALFFAIVTLANIFLDQGARTAAILTAAVLLAVVAAFKTNGGWRWR</sequence>
<proteinExistence type="predicted"/>
<accession>A0ABR6N144</accession>
<gene>
    <name evidence="2" type="ORF">FHS97_000404</name>
</gene>
<comment type="caution">
    <text evidence="2">The sequence shown here is derived from an EMBL/GenBank/DDBJ whole genome shotgun (WGS) entry which is preliminary data.</text>
</comment>
<feature type="transmembrane region" description="Helical" evidence="1">
    <location>
        <begin position="7"/>
        <end position="25"/>
    </location>
</feature>
<keyword evidence="1" id="KW-1133">Transmembrane helix</keyword>
<name>A0ABR6N144_9SPHN</name>
<reference evidence="2 3" key="1">
    <citation type="submission" date="2020-08" db="EMBL/GenBank/DDBJ databases">
        <title>Genomic Encyclopedia of Type Strains, Phase IV (KMG-IV): sequencing the most valuable type-strain genomes for metagenomic binning, comparative biology and taxonomic classification.</title>
        <authorList>
            <person name="Goeker M."/>
        </authorList>
    </citation>
    <scope>NUCLEOTIDE SEQUENCE [LARGE SCALE GENOMIC DNA]</scope>
    <source>
        <strain evidence="2 3">DSM 101535</strain>
    </source>
</reference>
<organism evidence="2 3">
    <name type="scientific">Sphingomonas endophytica</name>
    <dbReference type="NCBI Taxonomy" id="869719"/>
    <lineage>
        <taxon>Bacteria</taxon>
        <taxon>Pseudomonadati</taxon>
        <taxon>Pseudomonadota</taxon>
        <taxon>Alphaproteobacteria</taxon>
        <taxon>Sphingomonadales</taxon>
        <taxon>Sphingomonadaceae</taxon>
        <taxon>Sphingomonas</taxon>
    </lineage>
</organism>
<keyword evidence="1" id="KW-0812">Transmembrane</keyword>
<evidence type="ECO:0000313" key="3">
    <source>
        <dbReference type="Proteomes" id="UP000560131"/>
    </source>
</evidence>
<dbReference type="Proteomes" id="UP000560131">
    <property type="component" value="Unassembled WGS sequence"/>
</dbReference>
<dbReference type="RefSeq" id="WP_246346367.1">
    <property type="nucleotide sequence ID" value="NZ_BAABAR010000002.1"/>
</dbReference>
<feature type="transmembrane region" description="Helical" evidence="1">
    <location>
        <begin position="31"/>
        <end position="47"/>
    </location>
</feature>
<dbReference type="EMBL" id="JACIJN010000001">
    <property type="protein sequence ID" value="MBB5724504.1"/>
    <property type="molecule type" value="Genomic_DNA"/>
</dbReference>
<protein>
    <submittedName>
        <fullName evidence="2">Uncharacterized protein</fullName>
    </submittedName>
</protein>